<dbReference type="EMBL" id="RSAS01000646">
    <property type="protein sequence ID" value="RRR69337.1"/>
    <property type="molecule type" value="Genomic_DNA"/>
</dbReference>
<comment type="caution">
    <text evidence="1">The sequence shown here is derived from an EMBL/GenBank/DDBJ whole genome shotgun (WGS) entry which is preliminary data.</text>
</comment>
<proteinExistence type="predicted"/>
<name>A0A426TVA6_9CHLR</name>
<reference evidence="1 2" key="1">
    <citation type="submission" date="2018-12" db="EMBL/GenBank/DDBJ databases">
        <title>Genome Sequence of Candidatus Viridilinea halotolerans isolated from saline sulfide-rich spring.</title>
        <authorList>
            <person name="Grouzdev D.S."/>
            <person name="Burganskaya E.I."/>
            <person name="Krutkina M.S."/>
            <person name="Sukhacheva M.V."/>
            <person name="Gorlenko V.M."/>
        </authorList>
    </citation>
    <scope>NUCLEOTIDE SEQUENCE [LARGE SCALE GENOMIC DNA]</scope>
    <source>
        <strain evidence="1">Chok-6</strain>
    </source>
</reference>
<protein>
    <submittedName>
        <fullName evidence="1">Uncharacterized protein</fullName>
    </submittedName>
</protein>
<sequence length="147" mass="16013">MINQDDFTNEEWHTILQAPAFTMLYVIQASNCGPIAAYQKMLVGMRILTQPLAGEQDSDLVYAVRSAICAGQAPNQPDALPKDLAEAHQMTLERCQAVVDLLGQRVPDHEATVYLNWLLALGRAVAATEPPHVENDSLGFLATALAL</sequence>
<evidence type="ECO:0000313" key="2">
    <source>
        <dbReference type="Proteomes" id="UP000280307"/>
    </source>
</evidence>
<dbReference type="AlphaFoldDB" id="A0A426TVA6"/>
<organism evidence="1 2">
    <name type="scientific">Candidatus Viridilinea halotolerans</name>
    <dbReference type="NCBI Taxonomy" id="2491704"/>
    <lineage>
        <taxon>Bacteria</taxon>
        <taxon>Bacillati</taxon>
        <taxon>Chloroflexota</taxon>
        <taxon>Chloroflexia</taxon>
        <taxon>Chloroflexales</taxon>
        <taxon>Chloroflexineae</taxon>
        <taxon>Oscillochloridaceae</taxon>
        <taxon>Candidatus Viridilinea</taxon>
    </lineage>
</organism>
<accession>A0A426TVA6</accession>
<dbReference type="Proteomes" id="UP000280307">
    <property type="component" value="Unassembled WGS sequence"/>
</dbReference>
<evidence type="ECO:0000313" key="1">
    <source>
        <dbReference type="EMBL" id="RRR69337.1"/>
    </source>
</evidence>
<gene>
    <name evidence="1" type="ORF">EI684_15910</name>
</gene>